<dbReference type="Pfam" id="PF01583">
    <property type="entry name" value="APS_kinase"/>
    <property type="match status" value="1"/>
</dbReference>
<dbReference type="Gene3D" id="3.40.50.620">
    <property type="entry name" value="HUPs"/>
    <property type="match status" value="1"/>
</dbReference>
<evidence type="ECO:0000256" key="7">
    <source>
        <dbReference type="HAMAP-Rule" id="MF_00065"/>
    </source>
</evidence>
<evidence type="ECO:0000259" key="8">
    <source>
        <dbReference type="Pfam" id="PF01583"/>
    </source>
</evidence>
<dbReference type="GO" id="GO:0019379">
    <property type="term" value="P:sulfate assimilation, phosphoadenylyl sulfate reduction by phosphoadenylyl-sulfate reductase (thioredoxin)"/>
    <property type="evidence" value="ECO:0007669"/>
    <property type="project" value="TreeGrafter"/>
</dbReference>
<dbReference type="NCBIfam" id="TIGR00455">
    <property type="entry name" value="apsK"/>
    <property type="match status" value="1"/>
</dbReference>
<dbReference type="EMBL" id="CP107246">
    <property type="protein sequence ID" value="WIM06112.1"/>
    <property type="molecule type" value="Genomic_DNA"/>
</dbReference>
<dbReference type="InterPro" id="IPR024951">
    <property type="entry name" value="Sulfurylase_cat_dom"/>
</dbReference>
<protein>
    <recommendedName>
        <fullName evidence="3 7">Adenylyl-sulfate kinase</fullName>
        <ecNumber evidence="3 7">2.7.1.25</ecNumber>
    </recommendedName>
    <alternativeName>
        <fullName evidence="7">APS kinase</fullName>
    </alternativeName>
    <alternativeName>
        <fullName evidence="7">ATP adenosine-5'-phosphosulfate 3'-phosphotransferase</fullName>
    </alternativeName>
    <alternativeName>
        <fullName evidence="7">Adenosine-5'-phosphosulfate kinase</fullName>
    </alternativeName>
</protein>
<feature type="domain" description="APS kinase" evidence="8">
    <location>
        <begin position="389"/>
        <end position="541"/>
    </location>
</feature>
<dbReference type="Gene3D" id="3.40.50.300">
    <property type="entry name" value="P-loop containing nucleotide triphosphate hydrolases"/>
    <property type="match status" value="1"/>
</dbReference>
<dbReference type="AlphaFoldDB" id="A0AA49FLD5"/>
<evidence type="ECO:0000259" key="10">
    <source>
        <dbReference type="Pfam" id="PF14306"/>
    </source>
</evidence>
<evidence type="ECO:0000256" key="5">
    <source>
        <dbReference type="ARBA" id="ARBA00022741"/>
    </source>
</evidence>
<feature type="binding site" evidence="7">
    <location>
        <begin position="397"/>
        <end position="404"/>
    </location>
    <ligand>
        <name>ATP</name>
        <dbReference type="ChEBI" id="CHEBI:30616"/>
    </ligand>
</feature>
<organism evidence="11">
    <name type="scientific">Candidatus Nitricoxidivorans perseverans</name>
    <dbReference type="NCBI Taxonomy" id="2975601"/>
    <lineage>
        <taxon>Bacteria</taxon>
        <taxon>Pseudomonadati</taxon>
        <taxon>Pseudomonadota</taxon>
        <taxon>Betaproteobacteria</taxon>
        <taxon>Nitrosomonadales</taxon>
        <taxon>Sterolibacteriaceae</taxon>
        <taxon>Candidatus Nitricoxidivorans</taxon>
    </lineage>
</organism>
<dbReference type="Pfam" id="PF01747">
    <property type="entry name" value="ATP-sulfurylase"/>
    <property type="match status" value="1"/>
</dbReference>
<dbReference type="InterPro" id="IPR015947">
    <property type="entry name" value="PUA-like_sf"/>
</dbReference>
<comment type="caution">
    <text evidence="7">Lacks conserved residue(s) required for the propagation of feature annotation.</text>
</comment>
<feature type="domain" description="Sulphate adenylyltransferase catalytic" evidence="9">
    <location>
        <begin position="169"/>
        <end position="381"/>
    </location>
</feature>
<dbReference type="Proteomes" id="UP001234916">
    <property type="component" value="Chromosome"/>
</dbReference>
<evidence type="ECO:0000259" key="9">
    <source>
        <dbReference type="Pfam" id="PF01747"/>
    </source>
</evidence>
<dbReference type="FunFam" id="3.40.50.300:FF:000802">
    <property type="entry name" value="Sulfate adenylyltransferase"/>
    <property type="match status" value="1"/>
</dbReference>
<dbReference type="InterPro" id="IPR025980">
    <property type="entry name" value="ATP-Sase_PUA-like_dom"/>
</dbReference>
<evidence type="ECO:0000256" key="6">
    <source>
        <dbReference type="ARBA" id="ARBA00022840"/>
    </source>
</evidence>
<dbReference type="NCBIfam" id="NF003013">
    <property type="entry name" value="PRK03846.1"/>
    <property type="match status" value="1"/>
</dbReference>
<dbReference type="Pfam" id="PF14306">
    <property type="entry name" value="PUA_2"/>
    <property type="match status" value="1"/>
</dbReference>
<keyword evidence="6 7" id="KW-0067">ATP-binding</keyword>
<reference evidence="11" key="1">
    <citation type="journal article" date="2023" name="Nat. Microbiol.">
        <title>Enrichment and characterization of a nitric oxide-reducing microbial community in a continuous bioreactor.</title>
        <authorList>
            <person name="Garrido-Amador P."/>
            <person name="Stortenbeker N."/>
            <person name="Wessels H.J.C.T."/>
            <person name="Speth D.R."/>
            <person name="Garcia-Heredia I."/>
            <person name="Kartal B."/>
        </authorList>
    </citation>
    <scope>NUCLEOTIDE SEQUENCE</scope>
    <source>
        <strain evidence="11">MAG1</strain>
    </source>
</reference>
<sequence>MESLIPPYGDRLVELLATPDRAAAIREEALGMPSLDLTWTQICQLELLLNGAFSPLQGFMGRADLESVLKTLKLADGRWWPQPVVLAVDEKAAQALRPGQAAALRDGEGFMPAILHISETWPADPEAEIALAEAAGVPLSQPLAQPGQHYVAGRLEGVALPPRHDFPAARLTPRELREQFTRRGWRRVLGCQPGQPMHRPQLEFIQRAAIRHEANLFIQPTAGSDPVLESSHVALVRACQALLPRLPAATTFFALSPMIPLPAGPRETLLRAVTARNYGASHLVVGGETIDDGMRRRGQDHTGLAGEASVGDCVASIGVALVSFPRMVYLEDSDEYLPQEEAPAYSRKQVMGGRELNRRLTLGLKIPDWFSYPEVIEELRRFHPPRSRQGLTVFFTGLSGAGKSTLAKALAVKLTEMGGRRVTLLDGDIVRKNLSSELGFSREHRDINIRRIGFVASEITKHGGIAICAPIAPYRNTRRDVRRMIECWGGFIEIHVSTPIEVCEGRDRKGLYAKARAGLIPEFTGVSDPYEIPAQPELAIDTSRYSVDEAVQSVILKLEHEGFLR</sequence>
<dbReference type="GO" id="GO:0005524">
    <property type="term" value="F:ATP binding"/>
    <property type="evidence" value="ECO:0007669"/>
    <property type="project" value="UniProtKB-UniRule"/>
</dbReference>
<dbReference type="GO" id="GO:0004781">
    <property type="term" value="F:sulfate adenylyltransferase (ATP) activity"/>
    <property type="evidence" value="ECO:0007669"/>
    <property type="project" value="InterPro"/>
</dbReference>
<keyword evidence="4 7" id="KW-0808">Transferase</keyword>
<dbReference type="SUPFAM" id="SSF88697">
    <property type="entry name" value="PUA domain-like"/>
    <property type="match status" value="1"/>
</dbReference>
<evidence type="ECO:0000256" key="3">
    <source>
        <dbReference type="ARBA" id="ARBA00012121"/>
    </source>
</evidence>
<dbReference type="HAMAP" id="MF_00065">
    <property type="entry name" value="Adenylyl_sulf_kinase"/>
    <property type="match status" value="1"/>
</dbReference>
<evidence type="ECO:0000256" key="2">
    <source>
        <dbReference type="ARBA" id="ARBA00004806"/>
    </source>
</evidence>
<name>A0AA49FLD5_9PROT</name>
<feature type="domain" description="ATP-sulfurylase PUA-like" evidence="10">
    <location>
        <begin position="5"/>
        <end position="157"/>
    </location>
</feature>
<evidence type="ECO:0000256" key="4">
    <source>
        <dbReference type="ARBA" id="ARBA00022679"/>
    </source>
</evidence>
<dbReference type="GO" id="GO:0070814">
    <property type="term" value="P:hydrogen sulfide biosynthetic process"/>
    <property type="evidence" value="ECO:0007669"/>
    <property type="project" value="UniProtKB-UniRule"/>
</dbReference>
<dbReference type="InterPro" id="IPR014729">
    <property type="entry name" value="Rossmann-like_a/b/a_fold"/>
</dbReference>
<comment type="catalytic activity">
    <reaction evidence="1 7">
        <text>adenosine 5'-phosphosulfate + ATP = 3'-phosphoadenylyl sulfate + ADP + H(+)</text>
        <dbReference type="Rhea" id="RHEA:24152"/>
        <dbReference type="ChEBI" id="CHEBI:15378"/>
        <dbReference type="ChEBI" id="CHEBI:30616"/>
        <dbReference type="ChEBI" id="CHEBI:58243"/>
        <dbReference type="ChEBI" id="CHEBI:58339"/>
        <dbReference type="ChEBI" id="CHEBI:456216"/>
        <dbReference type="EC" id="2.7.1.25"/>
    </reaction>
</comment>
<dbReference type="SUPFAM" id="SSF52540">
    <property type="entry name" value="P-loop containing nucleoside triphosphate hydrolases"/>
    <property type="match status" value="1"/>
</dbReference>
<comment type="pathway">
    <text evidence="2 7">Sulfur metabolism; hydrogen sulfide biosynthesis; sulfite from sulfate: step 2/3.</text>
</comment>
<dbReference type="PANTHER" id="PTHR42700">
    <property type="entry name" value="SULFATE ADENYLYLTRANSFERASE"/>
    <property type="match status" value="1"/>
</dbReference>
<dbReference type="GO" id="GO:0010134">
    <property type="term" value="P:sulfate assimilation via adenylyl sulfate reduction"/>
    <property type="evidence" value="ECO:0007669"/>
    <property type="project" value="TreeGrafter"/>
</dbReference>
<dbReference type="InterPro" id="IPR059117">
    <property type="entry name" value="APS_kinase_dom"/>
</dbReference>
<gene>
    <name evidence="7" type="primary">cysC</name>
    <name evidence="11" type="ORF">OHM77_02120</name>
</gene>
<dbReference type="KEGG" id="npv:OHM77_02120"/>
<evidence type="ECO:0000313" key="11">
    <source>
        <dbReference type="EMBL" id="WIM06112.1"/>
    </source>
</evidence>
<accession>A0AA49FLD5</accession>
<dbReference type="InterPro" id="IPR050512">
    <property type="entry name" value="Sulf_AdTrans/APS_kinase"/>
</dbReference>
<dbReference type="Gene3D" id="3.10.400.10">
    <property type="entry name" value="Sulfate adenylyltransferase"/>
    <property type="match status" value="1"/>
</dbReference>
<keyword evidence="7 11" id="KW-0418">Kinase</keyword>
<comment type="function">
    <text evidence="7">Catalyzes the synthesis of activated sulfate.</text>
</comment>
<proteinExistence type="inferred from homology"/>
<dbReference type="CDD" id="cd02027">
    <property type="entry name" value="APSK"/>
    <property type="match status" value="1"/>
</dbReference>
<dbReference type="GO" id="GO:0004020">
    <property type="term" value="F:adenylylsulfate kinase activity"/>
    <property type="evidence" value="ECO:0007669"/>
    <property type="project" value="UniProtKB-UniRule"/>
</dbReference>
<dbReference type="GO" id="GO:0005737">
    <property type="term" value="C:cytoplasm"/>
    <property type="evidence" value="ECO:0007669"/>
    <property type="project" value="TreeGrafter"/>
</dbReference>
<dbReference type="SUPFAM" id="SSF52374">
    <property type="entry name" value="Nucleotidylyl transferase"/>
    <property type="match status" value="1"/>
</dbReference>
<keyword evidence="7" id="KW-0597">Phosphoprotein</keyword>
<keyword evidence="5 7" id="KW-0547">Nucleotide-binding</keyword>
<dbReference type="InterPro" id="IPR027417">
    <property type="entry name" value="P-loop_NTPase"/>
</dbReference>
<comment type="similarity">
    <text evidence="7">Belongs to the APS kinase family.</text>
</comment>
<dbReference type="NCBIfam" id="NF004040">
    <property type="entry name" value="PRK05537.1"/>
    <property type="match status" value="1"/>
</dbReference>
<keyword evidence="11" id="KW-0548">Nucleotidyltransferase</keyword>
<dbReference type="EC" id="2.7.1.25" evidence="3 7"/>
<evidence type="ECO:0000256" key="1">
    <source>
        <dbReference type="ARBA" id="ARBA00001823"/>
    </source>
</evidence>
<dbReference type="PANTHER" id="PTHR42700:SF1">
    <property type="entry name" value="SULFATE ADENYLYLTRANSFERASE"/>
    <property type="match status" value="1"/>
</dbReference>
<dbReference type="InterPro" id="IPR002891">
    <property type="entry name" value="APS"/>
</dbReference>